<evidence type="ECO:0000256" key="1">
    <source>
        <dbReference type="ARBA" id="ARBA00009943"/>
    </source>
</evidence>
<keyword evidence="5" id="KW-0012">Acyltransferase</keyword>
<dbReference type="GO" id="GO:0009252">
    <property type="term" value="P:peptidoglycan biosynthetic process"/>
    <property type="evidence" value="ECO:0007669"/>
    <property type="project" value="UniProtKB-KW"/>
</dbReference>
<reference evidence="8" key="1">
    <citation type="submission" date="2017-02" db="EMBL/GenBank/DDBJ databases">
        <authorList>
            <person name="Varghese N."/>
            <person name="Submissions S."/>
        </authorList>
    </citation>
    <scope>NUCLEOTIDE SEQUENCE [LARGE SCALE GENOMIC DNA]</scope>
    <source>
        <strain evidence="8">ATCC 25662</strain>
    </source>
</reference>
<evidence type="ECO:0000313" key="8">
    <source>
        <dbReference type="Proteomes" id="UP000243297"/>
    </source>
</evidence>
<dbReference type="Gene3D" id="3.40.630.30">
    <property type="match status" value="2"/>
</dbReference>
<comment type="similarity">
    <text evidence="1">Belongs to the FemABX family.</text>
</comment>
<accession>A0A1T4N8U7</accession>
<dbReference type="SUPFAM" id="SSF55729">
    <property type="entry name" value="Acyl-CoA N-acyltransferases (Nat)"/>
    <property type="match status" value="2"/>
</dbReference>
<dbReference type="STRING" id="118967.SAMN02745191_1523"/>
<evidence type="ECO:0000256" key="4">
    <source>
        <dbReference type="ARBA" id="ARBA00022984"/>
    </source>
</evidence>
<name>A0A1T4N8U7_9FIRM</name>
<dbReference type="InterPro" id="IPR050644">
    <property type="entry name" value="PG_Glycine_Bridge_Synth"/>
</dbReference>
<sequence>MYLNSNCKISDFDEFVKNHEFSHYMNTSMWAKTCDTNTKPFYVGFYEDDELIGTALVLKKKWLNKTYLYIPWGPCLDYTNQKELQEALNLLKKFTLNEKCFMLRIDFNVVRVSRDIDGNMIDGVNNEHITQILLENGFKHKGYGYAYNGSWTNRYTLIKDISIPYDELVLTYAKPRQTALKRHQIIGVSTRVGTIDELDSLCEFEKELAEIQGFKPHPKSYFQKIITSYQDHARFYITEINLKQMIQGLDDEIHSKKYAKDKEALTSKQKEYQEAILLQKQYGDVVKIAAGLFLYVGNKSYDLYTYNKKAFGFVKPVDNLHLFAMQDMKNLGVVHYDMCGFSGSTDKNDPYYGLYSYKKSFGSNFTEYIGEFDYVASNKDYTNFIKQYRLVSKVKRKLNSILNKKK</sequence>
<dbReference type="EMBL" id="FUWY01000004">
    <property type="protein sequence ID" value="SJZ75642.1"/>
    <property type="molecule type" value="Genomic_DNA"/>
</dbReference>
<protein>
    <submittedName>
        <fullName evidence="7">Lipid II:glycine glycyltransferase (Peptidoglycan interpeptide bridge formation enzyme)</fullName>
    </submittedName>
</protein>
<dbReference type="GO" id="GO:0071555">
    <property type="term" value="P:cell wall organization"/>
    <property type="evidence" value="ECO:0007669"/>
    <property type="project" value="UniProtKB-KW"/>
</dbReference>
<gene>
    <name evidence="7" type="ORF">SAMN02745191_1523</name>
</gene>
<keyword evidence="6" id="KW-0961">Cell wall biogenesis/degradation</keyword>
<organism evidence="7 8">
    <name type="scientific">Anaerorhabdus furcosa</name>
    <dbReference type="NCBI Taxonomy" id="118967"/>
    <lineage>
        <taxon>Bacteria</taxon>
        <taxon>Bacillati</taxon>
        <taxon>Bacillota</taxon>
        <taxon>Erysipelotrichia</taxon>
        <taxon>Erysipelotrichales</taxon>
        <taxon>Erysipelotrichaceae</taxon>
        <taxon>Anaerorhabdus</taxon>
    </lineage>
</organism>
<dbReference type="GO" id="GO:0008360">
    <property type="term" value="P:regulation of cell shape"/>
    <property type="evidence" value="ECO:0007669"/>
    <property type="project" value="UniProtKB-KW"/>
</dbReference>
<dbReference type="AlphaFoldDB" id="A0A1T4N8U7"/>
<dbReference type="OrthoDB" id="9785911at2"/>
<keyword evidence="2 7" id="KW-0808">Transferase</keyword>
<keyword evidence="3" id="KW-0133">Cell shape</keyword>
<keyword evidence="4" id="KW-0573">Peptidoglycan synthesis</keyword>
<dbReference type="Gene3D" id="1.20.58.90">
    <property type="match status" value="1"/>
</dbReference>
<dbReference type="InterPro" id="IPR016181">
    <property type="entry name" value="Acyl_CoA_acyltransferase"/>
</dbReference>
<evidence type="ECO:0000256" key="3">
    <source>
        <dbReference type="ARBA" id="ARBA00022960"/>
    </source>
</evidence>
<evidence type="ECO:0000256" key="2">
    <source>
        <dbReference type="ARBA" id="ARBA00022679"/>
    </source>
</evidence>
<dbReference type="Proteomes" id="UP000243297">
    <property type="component" value="Unassembled WGS sequence"/>
</dbReference>
<dbReference type="PANTHER" id="PTHR36174">
    <property type="entry name" value="LIPID II:GLYCINE GLYCYLTRANSFERASE"/>
    <property type="match status" value="1"/>
</dbReference>
<dbReference type="InterPro" id="IPR003447">
    <property type="entry name" value="FEMABX"/>
</dbReference>
<dbReference type="RefSeq" id="WP_078711924.1">
    <property type="nucleotide sequence ID" value="NZ_FUWY01000004.1"/>
</dbReference>
<proteinExistence type="inferred from homology"/>
<dbReference type="Pfam" id="PF02388">
    <property type="entry name" value="FemAB"/>
    <property type="match status" value="1"/>
</dbReference>
<dbReference type="GO" id="GO:0016755">
    <property type="term" value="F:aminoacyltransferase activity"/>
    <property type="evidence" value="ECO:0007669"/>
    <property type="project" value="InterPro"/>
</dbReference>
<keyword evidence="8" id="KW-1185">Reference proteome</keyword>
<dbReference type="PROSITE" id="PS51191">
    <property type="entry name" value="FEMABX"/>
    <property type="match status" value="1"/>
</dbReference>
<evidence type="ECO:0000256" key="6">
    <source>
        <dbReference type="ARBA" id="ARBA00023316"/>
    </source>
</evidence>
<evidence type="ECO:0000256" key="5">
    <source>
        <dbReference type="ARBA" id="ARBA00023315"/>
    </source>
</evidence>
<dbReference type="PANTHER" id="PTHR36174:SF1">
    <property type="entry name" value="LIPID II:GLYCINE GLYCYLTRANSFERASE"/>
    <property type="match status" value="1"/>
</dbReference>
<evidence type="ECO:0000313" key="7">
    <source>
        <dbReference type="EMBL" id="SJZ75642.1"/>
    </source>
</evidence>